<dbReference type="RefSeq" id="WP_146447798.1">
    <property type="nucleotide sequence ID" value="NZ_SJPS01000001.1"/>
</dbReference>
<accession>A0A5C6D227</accession>
<proteinExistence type="predicted"/>
<evidence type="ECO:0000313" key="2">
    <source>
        <dbReference type="Proteomes" id="UP000318437"/>
    </source>
</evidence>
<dbReference type="Proteomes" id="UP000318437">
    <property type="component" value="Unassembled WGS sequence"/>
</dbReference>
<reference evidence="1 2" key="1">
    <citation type="submission" date="2019-02" db="EMBL/GenBank/DDBJ databases">
        <title>Deep-cultivation of Planctomycetes and their phenomic and genomic characterization uncovers novel biology.</title>
        <authorList>
            <person name="Wiegand S."/>
            <person name="Jogler M."/>
            <person name="Boedeker C."/>
            <person name="Pinto D."/>
            <person name="Vollmers J."/>
            <person name="Rivas-Marin E."/>
            <person name="Kohn T."/>
            <person name="Peeters S.H."/>
            <person name="Heuer A."/>
            <person name="Rast P."/>
            <person name="Oberbeckmann S."/>
            <person name="Bunk B."/>
            <person name="Jeske O."/>
            <person name="Meyerdierks A."/>
            <person name="Storesund J.E."/>
            <person name="Kallscheuer N."/>
            <person name="Luecker S."/>
            <person name="Lage O.M."/>
            <person name="Pohl T."/>
            <person name="Merkel B.J."/>
            <person name="Hornburger P."/>
            <person name="Mueller R.-W."/>
            <person name="Bruemmer F."/>
            <person name="Labrenz M."/>
            <person name="Spormann A.M."/>
            <person name="Op Den Camp H."/>
            <person name="Overmann J."/>
            <person name="Amann R."/>
            <person name="Jetten M.S.M."/>
            <person name="Mascher T."/>
            <person name="Medema M.H."/>
            <person name="Devos D.P."/>
            <person name="Kaster A.-K."/>
            <person name="Ovreas L."/>
            <person name="Rohde M."/>
            <person name="Galperin M.Y."/>
            <person name="Jogler C."/>
        </authorList>
    </citation>
    <scope>NUCLEOTIDE SEQUENCE [LARGE SCALE GENOMIC DNA]</scope>
    <source>
        <strain evidence="1 2">Pla144</strain>
    </source>
</reference>
<sequence length="77" mass="8388">MNDATSVSDRDFDHDGVVGANDLAIWNSNFGVPVVAADKVVPEPTSMVQIVVISWQFIASRMRFSISQSNCCSILVK</sequence>
<evidence type="ECO:0000313" key="1">
    <source>
        <dbReference type="EMBL" id="TWU29831.1"/>
    </source>
</evidence>
<organism evidence="1 2">
    <name type="scientific">Bythopirellula polymerisocia</name>
    <dbReference type="NCBI Taxonomy" id="2528003"/>
    <lineage>
        <taxon>Bacteria</taxon>
        <taxon>Pseudomonadati</taxon>
        <taxon>Planctomycetota</taxon>
        <taxon>Planctomycetia</taxon>
        <taxon>Pirellulales</taxon>
        <taxon>Lacipirellulaceae</taxon>
        <taxon>Bythopirellula</taxon>
    </lineage>
</organism>
<name>A0A5C6D227_9BACT</name>
<comment type="caution">
    <text evidence="1">The sequence shown here is derived from an EMBL/GenBank/DDBJ whole genome shotgun (WGS) entry which is preliminary data.</text>
</comment>
<dbReference type="InterPro" id="IPR018247">
    <property type="entry name" value="EF_Hand_1_Ca_BS"/>
</dbReference>
<dbReference type="PROSITE" id="PS00018">
    <property type="entry name" value="EF_HAND_1"/>
    <property type="match status" value="1"/>
</dbReference>
<keyword evidence="2" id="KW-1185">Reference proteome</keyword>
<protein>
    <submittedName>
        <fullName evidence="1">Uncharacterized protein</fullName>
    </submittedName>
</protein>
<dbReference type="EMBL" id="SJPS01000001">
    <property type="protein sequence ID" value="TWU29831.1"/>
    <property type="molecule type" value="Genomic_DNA"/>
</dbReference>
<dbReference type="AlphaFoldDB" id="A0A5C6D227"/>
<gene>
    <name evidence="1" type="ORF">Pla144_06100</name>
</gene>